<proteinExistence type="predicted"/>
<name>A0A1Y4LKA7_9FIRM</name>
<comment type="caution">
    <text evidence="1">The sequence shown here is derived from an EMBL/GenBank/DDBJ whole genome shotgun (WGS) entry which is preliminary data.</text>
</comment>
<accession>A0A1Y4LKA7</accession>
<reference evidence="2" key="1">
    <citation type="submission" date="2017-04" db="EMBL/GenBank/DDBJ databases">
        <title>Function of individual gut microbiota members based on whole genome sequencing of pure cultures obtained from chicken caecum.</title>
        <authorList>
            <person name="Medvecky M."/>
            <person name="Cejkova D."/>
            <person name="Polansky O."/>
            <person name="Karasova D."/>
            <person name="Kubasova T."/>
            <person name="Cizek A."/>
            <person name="Rychlik I."/>
        </authorList>
    </citation>
    <scope>NUCLEOTIDE SEQUENCE [LARGE SCALE GENOMIC DNA]</scope>
    <source>
        <strain evidence="2">An178</strain>
    </source>
</reference>
<dbReference type="AlphaFoldDB" id="A0A1Y4LKA7"/>
<organism evidence="1 2">
    <name type="scientific">Faecalitalea cylindroides</name>
    <dbReference type="NCBI Taxonomy" id="39483"/>
    <lineage>
        <taxon>Bacteria</taxon>
        <taxon>Bacillati</taxon>
        <taxon>Bacillota</taxon>
        <taxon>Erysipelotrichia</taxon>
        <taxon>Erysipelotrichales</taxon>
        <taxon>Erysipelotrichaceae</taxon>
        <taxon>Faecalitalea</taxon>
    </lineage>
</organism>
<sequence length="61" mass="7671">MMIQKWIKMYWSFRLSCFNIKSYNEKYTREFKQLTINFPIPEKEQEDMKLSETITDYFTQK</sequence>
<evidence type="ECO:0000313" key="2">
    <source>
        <dbReference type="Proteomes" id="UP000195447"/>
    </source>
</evidence>
<gene>
    <name evidence="1" type="ORF">B5F14_09765</name>
</gene>
<dbReference type="EMBL" id="NFKM01000027">
    <property type="protein sequence ID" value="OUP56310.1"/>
    <property type="molecule type" value="Genomic_DNA"/>
</dbReference>
<dbReference type="Proteomes" id="UP000195447">
    <property type="component" value="Unassembled WGS sequence"/>
</dbReference>
<evidence type="ECO:0000313" key="1">
    <source>
        <dbReference type="EMBL" id="OUP56310.1"/>
    </source>
</evidence>
<protein>
    <submittedName>
        <fullName evidence="1">Uncharacterized protein</fullName>
    </submittedName>
</protein>
<keyword evidence="2" id="KW-1185">Reference proteome</keyword>